<name>A0A7H8N9W5_9ACTN</name>
<dbReference type="AlphaFoldDB" id="A0A7H8N9W5"/>
<organism evidence="1 2">
    <name type="scientific">Streptomyces buecherae</name>
    <dbReference type="NCBI Taxonomy" id="2763006"/>
    <lineage>
        <taxon>Bacteria</taxon>
        <taxon>Bacillati</taxon>
        <taxon>Actinomycetota</taxon>
        <taxon>Actinomycetes</taxon>
        <taxon>Kitasatosporales</taxon>
        <taxon>Streptomycetaceae</taxon>
        <taxon>Streptomyces</taxon>
    </lineage>
</organism>
<dbReference type="RefSeq" id="WP_176163078.1">
    <property type="nucleotide sequence ID" value="NZ_CP054929.1"/>
</dbReference>
<protein>
    <submittedName>
        <fullName evidence="1">Uncharacterized protein</fullName>
    </submittedName>
</protein>
<sequence>MRVLGYYRECWRAGTPDLSIRDFVRVQAGEGEDMILSYFRGASTLFAAMGVSVDVLGTSEQVIGGDSIQTDGEWVWRKDLGFYVSAYHVELPYGFVHRVNAHEGRSPELSYERLVELTFEVDRAFG</sequence>
<accession>A0A7H8N9W5</accession>
<proteinExistence type="predicted"/>
<reference evidence="1 2" key="1">
    <citation type="submission" date="2020-06" db="EMBL/GenBank/DDBJ databases">
        <title>Genome mining for natural products.</title>
        <authorList>
            <person name="Zhang B."/>
            <person name="Shi J."/>
            <person name="Ge H."/>
        </authorList>
    </citation>
    <scope>NUCLEOTIDE SEQUENCE [LARGE SCALE GENOMIC DNA]</scope>
    <source>
        <strain evidence="1 2">NA00687</strain>
    </source>
</reference>
<dbReference type="EMBL" id="CP054929">
    <property type="protein sequence ID" value="QKW51357.1"/>
    <property type="molecule type" value="Genomic_DNA"/>
</dbReference>
<evidence type="ECO:0000313" key="1">
    <source>
        <dbReference type="EMBL" id="QKW51357.1"/>
    </source>
</evidence>
<dbReference type="Proteomes" id="UP000509303">
    <property type="component" value="Chromosome"/>
</dbReference>
<gene>
    <name evidence="1" type="ORF">HUT08_19490</name>
</gene>
<evidence type="ECO:0000313" key="2">
    <source>
        <dbReference type="Proteomes" id="UP000509303"/>
    </source>
</evidence>
<keyword evidence="2" id="KW-1185">Reference proteome</keyword>